<dbReference type="Pfam" id="PF05729">
    <property type="entry name" value="NACHT"/>
    <property type="match status" value="1"/>
</dbReference>
<gene>
    <name evidence="8" type="ORF">H3H51_16855</name>
</gene>
<sequence length="1047" mass="119208">MKKIIHVSDIHASVNPLKGQSRLFLEKLKDAFLADMPSLENADSLIFSGDLTYSGKQEEFELCKKELIEPIRDALNLENKDVLLVPGNHDTDWAGFSFSTKKAIKSLRKDHDSGEIGELQDELLSGEKHPYASWLGFIGQFYSGSVNVVEIKEFYQTYKHGNVGIACLNTGWSAIGEDDRENLFIGERQIDAALKSITGFKEKIIIMHHPLEWLHPEERKLLSAKITNFKVSTVFYGHMHEFNILRESSFSEDFVMKMQAGRFDLSGKEKSGYSIVSATHTDNLKSGRILFRRYDEEKKEFAPWVDRCPKGQMDYEAAPAGGFNREAFAEDCHKALDRFDYDLMCNTGVAEAERKRLSDIFVCPAIRIEGYEIEEEGEEKYIGFEELTRSRDNFLLVGGENSGKSTILKSLLMDKLKSQAQTQLDEIAFYFDCKGKRLPSRNRIKAVLTEIYDSLPNSKLYLDALGNRVTTENALLIFDGVEGLSQNCIDELISFLKEHKSPRFIISCKHATAHEIATKLRTEVCRKFVEVNIGGMKRSHLKGLIGKWLSSSIQQNSVAREILKAVDNAGMPNNLFVYSMLLSIYERKQGHFSTYLHEADLVENFIEVIMHKHCITRERAPQYKDLLRLLGSIAHEMACRNTFALKASEVDALIVKFNSDIAQDFQINAYLNPILASGVIEITDGRYRFSQACFFDYVYARYLTNKKPSYPELHAAINFLRFNKVIEYMSAISKEDTDLLAFCQELTAKAWEICVASEKISDLKPAAQELQEAAQSDILDEMKEESIDKALDHEPPKEHEIDERMDSAKPLRECPQNGESRATWDDLHGATLFQSSLSLYARVFRAAEHVTDRSIADEHFSNALDFYQKTIALNTRKFQEKLRPIVIEKLMKHSKYEALPQEHRKKATERFDAFLNFLIAAFPNFAVSMMAADLVNSRQISRLREKRAETTDNLEKIIITYALCEVDGVDTLSEIKSLAPGKSYEYSSVIMKIIELSHMDFTLTQEVREELMGHAKSLMKNKLARKLVNDLSEISTKISGELLGLES</sequence>
<keyword evidence="3" id="KW-0408">Iron</keyword>
<dbReference type="Gene3D" id="3.60.21.10">
    <property type="match status" value="1"/>
</dbReference>
<evidence type="ECO:0000256" key="5">
    <source>
        <dbReference type="SAM" id="MobiDB-lite"/>
    </source>
</evidence>
<dbReference type="GO" id="GO:0016787">
    <property type="term" value="F:hydrolase activity"/>
    <property type="evidence" value="ECO:0007669"/>
    <property type="project" value="UniProtKB-KW"/>
</dbReference>
<dbReference type="Pfam" id="PF00149">
    <property type="entry name" value="Metallophos"/>
    <property type="match status" value="1"/>
</dbReference>
<dbReference type="InterPro" id="IPR050884">
    <property type="entry name" value="CNP_phosphodiesterase-III"/>
</dbReference>
<dbReference type="Gene3D" id="3.40.50.300">
    <property type="entry name" value="P-loop containing nucleotide triphosphate hydrolases"/>
    <property type="match status" value="1"/>
</dbReference>
<dbReference type="EMBL" id="JACJUD010000005">
    <property type="protein sequence ID" value="MBB2496695.1"/>
    <property type="molecule type" value="Genomic_DNA"/>
</dbReference>
<evidence type="ECO:0000256" key="1">
    <source>
        <dbReference type="ARBA" id="ARBA00022723"/>
    </source>
</evidence>
<dbReference type="SUPFAM" id="SSF52540">
    <property type="entry name" value="P-loop containing nucleoside triphosphate hydrolases"/>
    <property type="match status" value="1"/>
</dbReference>
<dbReference type="GO" id="GO:0046872">
    <property type="term" value="F:metal ion binding"/>
    <property type="evidence" value="ECO:0007669"/>
    <property type="project" value="UniProtKB-KW"/>
</dbReference>
<dbReference type="Proteomes" id="UP000542720">
    <property type="component" value="Unassembled WGS sequence"/>
</dbReference>
<evidence type="ECO:0000313" key="9">
    <source>
        <dbReference type="Proteomes" id="UP000542720"/>
    </source>
</evidence>
<dbReference type="RefSeq" id="WP_183090221.1">
    <property type="nucleotide sequence ID" value="NZ_JACJUD010000005.1"/>
</dbReference>
<dbReference type="InterPro" id="IPR027417">
    <property type="entry name" value="P-loop_NTPase"/>
</dbReference>
<evidence type="ECO:0000259" key="7">
    <source>
        <dbReference type="Pfam" id="PF05729"/>
    </source>
</evidence>
<comment type="similarity">
    <text evidence="4">Belongs to the cyclic nucleotide phosphodiesterase class-III family.</text>
</comment>
<name>A0A7W4QBP5_9GAMM</name>
<feature type="compositionally biased region" description="Basic and acidic residues" evidence="5">
    <location>
        <begin position="795"/>
        <end position="812"/>
    </location>
</feature>
<feature type="domain" description="NACHT" evidence="7">
    <location>
        <begin position="395"/>
        <end position="551"/>
    </location>
</feature>
<comment type="caution">
    <text evidence="8">The sequence shown here is derived from an EMBL/GenBank/DDBJ whole genome shotgun (WGS) entry which is preliminary data.</text>
</comment>
<feature type="domain" description="Calcineurin-like phosphoesterase" evidence="6">
    <location>
        <begin position="3"/>
        <end position="241"/>
    </location>
</feature>
<evidence type="ECO:0000313" key="8">
    <source>
        <dbReference type="EMBL" id="MBB2496695.1"/>
    </source>
</evidence>
<evidence type="ECO:0000256" key="2">
    <source>
        <dbReference type="ARBA" id="ARBA00022801"/>
    </source>
</evidence>
<reference evidence="8 9" key="1">
    <citation type="submission" date="2020-08" db="EMBL/GenBank/DDBJ databases">
        <authorList>
            <person name="Kim C.M."/>
        </authorList>
    </citation>
    <scope>NUCLEOTIDE SEQUENCE [LARGE SCALE GENOMIC DNA]</scope>
    <source>
        <strain evidence="8 9">UL070</strain>
    </source>
</reference>
<organism evidence="8 9">
    <name type="scientific">Aquipseudomonas ullengensis</name>
    <dbReference type="NCBI Taxonomy" id="2759166"/>
    <lineage>
        <taxon>Bacteria</taxon>
        <taxon>Pseudomonadati</taxon>
        <taxon>Pseudomonadota</taxon>
        <taxon>Gammaproteobacteria</taxon>
        <taxon>Pseudomonadales</taxon>
        <taxon>Pseudomonadaceae</taxon>
        <taxon>Aquipseudomonas</taxon>
    </lineage>
</organism>
<proteinExistence type="inferred from homology"/>
<dbReference type="InterPro" id="IPR007111">
    <property type="entry name" value="NACHT_NTPase"/>
</dbReference>
<dbReference type="InterPro" id="IPR029052">
    <property type="entry name" value="Metallo-depent_PP-like"/>
</dbReference>
<accession>A0A7W4QBP5</accession>
<evidence type="ECO:0000259" key="6">
    <source>
        <dbReference type="Pfam" id="PF00149"/>
    </source>
</evidence>
<keyword evidence="2" id="KW-0378">Hydrolase</keyword>
<evidence type="ECO:0000256" key="3">
    <source>
        <dbReference type="ARBA" id="ARBA00023004"/>
    </source>
</evidence>
<evidence type="ECO:0000256" key="4">
    <source>
        <dbReference type="ARBA" id="ARBA00025742"/>
    </source>
</evidence>
<protein>
    <submittedName>
        <fullName evidence="8">Metallophosphoesterase</fullName>
    </submittedName>
</protein>
<dbReference type="PANTHER" id="PTHR42988">
    <property type="entry name" value="PHOSPHOHYDROLASE"/>
    <property type="match status" value="1"/>
</dbReference>
<feature type="region of interest" description="Disordered" evidence="5">
    <location>
        <begin position="795"/>
        <end position="819"/>
    </location>
</feature>
<keyword evidence="9" id="KW-1185">Reference proteome</keyword>
<dbReference type="AlphaFoldDB" id="A0A7W4QBP5"/>
<dbReference type="InterPro" id="IPR004843">
    <property type="entry name" value="Calcineurin-like_PHP"/>
</dbReference>
<keyword evidence="1" id="KW-0479">Metal-binding</keyword>
<dbReference type="SUPFAM" id="SSF56300">
    <property type="entry name" value="Metallo-dependent phosphatases"/>
    <property type="match status" value="1"/>
</dbReference>
<dbReference type="PANTHER" id="PTHR42988:SF2">
    <property type="entry name" value="CYCLIC NUCLEOTIDE PHOSPHODIESTERASE CBUA0032-RELATED"/>
    <property type="match status" value="1"/>
</dbReference>